<protein>
    <submittedName>
        <fullName evidence="1">Uncharacterized protein</fullName>
    </submittedName>
</protein>
<proteinExistence type="predicted"/>
<evidence type="ECO:0000313" key="2">
    <source>
        <dbReference type="Proteomes" id="UP000503129"/>
    </source>
</evidence>
<evidence type="ECO:0000313" key="1">
    <source>
        <dbReference type="EMBL" id="QDL09106.1"/>
    </source>
</evidence>
<keyword evidence="2" id="KW-1185">Reference proteome</keyword>
<organism evidence="1 2">
    <name type="scientific">Brasilonema sennae CENA114</name>
    <dbReference type="NCBI Taxonomy" id="415709"/>
    <lineage>
        <taxon>Bacteria</taxon>
        <taxon>Bacillati</taxon>
        <taxon>Cyanobacteriota</taxon>
        <taxon>Cyanophyceae</taxon>
        <taxon>Nostocales</taxon>
        <taxon>Scytonemataceae</taxon>
        <taxon>Brasilonema</taxon>
        <taxon>Bromeliae group (in: Brasilonema)</taxon>
    </lineage>
</organism>
<dbReference type="KEGG" id="bsen:DP114_15435"/>
<dbReference type="RefSeq" id="WP_169262853.1">
    <property type="nucleotide sequence ID" value="NZ_CAWOXK010000001.1"/>
</dbReference>
<name>A0A856MJG3_9CYAN</name>
<dbReference type="Proteomes" id="UP000503129">
    <property type="component" value="Chromosome"/>
</dbReference>
<dbReference type="AlphaFoldDB" id="A0A856MJG3"/>
<gene>
    <name evidence="1" type="ORF">DP114_15435</name>
</gene>
<accession>A0A856MJG3</accession>
<reference evidence="1 2" key="1">
    <citation type="submission" date="2018-06" db="EMBL/GenBank/DDBJ databases">
        <title>Comparative genomics of Brasilonema spp. strains.</title>
        <authorList>
            <person name="Alvarenga D.O."/>
            <person name="Fiore M.F."/>
            <person name="Varani A.M."/>
        </authorList>
    </citation>
    <scope>NUCLEOTIDE SEQUENCE [LARGE SCALE GENOMIC DNA]</scope>
    <source>
        <strain evidence="1 2">CENA114</strain>
    </source>
</reference>
<dbReference type="EMBL" id="CP030118">
    <property type="protein sequence ID" value="QDL09106.1"/>
    <property type="molecule type" value="Genomic_DNA"/>
</dbReference>
<sequence>MPAHNSRLITPCAQLWSLGLRAYLPWADKESPLSLRGRVFTFIPSEVQPFDRSQGWLAYTWTDCQGLANNESH</sequence>